<feature type="compositionally biased region" description="Polar residues" evidence="1">
    <location>
        <begin position="117"/>
        <end position="144"/>
    </location>
</feature>
<accession>A0A2C5YA49</accession>
<proteinExistence type="predicted"/>
<feature type="region of interest" description="Disordered" evidence="1">
    <location>
        <begin position="1"/>
        <end position="57"/>
    </location>
</feature>
<keyword evidence="3" id="KW-1185">Reference proteome</keyword>
<evidence type="ECO:0000313" key="2">
    <source>
        <dbReference type="EMBL" id="PHH65587.1"/>
    </source>
</evidence>
<dbReference type="EMBL" id="NJET01000016">
    <property type="protein sequence ID" value="PHH65587.1"/>
    <property type="molecule type" value="Genomic_DNA"/>
</dbReference>
<dbReference type="AlphaFoldDB" id="A0A2C5YA49"/>
<sequence length="221" mass="23527">MVTSREASPADRAPEATRGGYSDDETADDRHVGNNGADSPPQLIISRRPPAPPLTAPELSSAVFTIDTARHQQDSFIHQPNPDYLSSTADLFPQSDVALSPPRTRRRSYTRSLSLSGSAPQESPATTSDTAGNPTSLPNANPLTNALPLGRRNSRSDFSTRPSRRDVDVRGEIISVLNNEGAGWTRHTRVYGRGVCLACAASGGGGGGFYGTTVTPEEMHQ</sequence>
<evidence type="ECO:0000256" key="1">
    <source>
        <dbReference type="SAM" id="MobiDB-lite"/>
    </source>
</evidence>
<organism evidence="2 3">
    <name type="scientific">Ophiocordyceps australis</name>
    <dbReference type="NCBI Taxonomy" id="1399860"/>
    <lineage>
        <taxon>Eukaryota</taxon>
        <taxon>Fungi</taxon>
        <taxon>Dikarya</taxon>
        <taxon>Ascomycota</taxon>
        <taxon>Pezizomycotina</taxon>
        <taxon>Sordariomycetes</taxon>
        <taxon>Hypocreomycetidae</taxon>
        <taxon>Hypocreales</taxon>
        <taxon>Ophiocordycipitaceae</taxon>
        <taxon>Ophiocordyceps</taxon>
    </lineage>
</organism>
<protein>
    <submittedName>
        <fullName evidence="2">Uncharacterized protein</fullName>
    </submittedName>
</protein>
<dbReference type="OrthoDB" id="5235700at2759"/>
<gene>
    <name evidence="2" type="ORF">CDD81_2022</name>
</gene>
<dbReference type="Proteomes" id="UP000226192">
    <property type="component" value="Unassembled WGS sequence"/>
</dbReference>
<name>A0A2C5YA49_9HYPO</name>
<feature type="region of interest" description="Disordered" evidence="1">
    <location>
        <begin position="94"/>
        <end position="165"/>
    </location>
</feature>
<evidence type="ECO:0000313" key="3">
    <source>
        <dbReference type="Proteomes" id="UP000226192"/>
    </source>
</evidence>
<comment type="caution">
    <text evidence="2">The sequence shown here is derived from an EMBL/GenBank/DDBJ whole genome shotgun (WGS) entry which is preliminary data.</text>
</comment>
<dbReference type="STRING" id="1399860.A0A2C5YA49"/>
<reference evidence="2 3" key="1">
    <citation type="submission" date="2017-06" db="EMBL/GenBank/DDBJ databases">
        <title>Ant-infecting Ophiocordyceps genomes reveal a high diversity of potential behavioral manipulation genes and a possible major role for enterotoxins.</title>
        <authorList>
            <person name="De Bekker C."/>
            <person name="Evans H.C."/>
            <person name="Brachmann A."/>
            <person name="Hughes D.P."/>
        </authorList>
    </citation>
    <scope>NUCLEOTIDE SEQUENCE [LARGE SCALE GENOMIC DNA]</scope>
    <source>
        <strain evidence="2 3">Map64</strain>
    </source>
</reference>